<protein>
    <submittedName>
        <fullName evidence="2">Uncharacterized protein</fullName>
    </submittedName>
</protein>
<evidence type="ECO:0000313" key="2">
    <source>
        <dbReference type="EMBL" id="EXL63654.1"/>
    </source>
</evidence>
<evidence type="ECO:0000256" key="1">
    <source>
        <dbReference type="SAM" id="MobiDB-lite"/>
    </source>
</evidence>
<name>X0HR00_FUSOX</name>
<sequence length="40" mass="3995">MSPKRSIKQHHSSQAPSVASGGGGMMVTAKPVDLSTTGGL</sequence>
<feature type="region of interest" description="Disordered" evidence="1">
    <location>
        <begin position="1"/>
        <end position="40"/>
    </location>
</feature>
<accession>X0HR00</accession>
<dbReference type="Proteomes" id="UP000030676">
    <property type="component" value="Unassembled WGS sequence"/>
</dbReference>
<proteinExistence type="predicted"/>
<feature type="compositionally biased region" description="Basic residues" evidence="1">
    <location>
        <begin position="1"/>
        <end position="11"/>
    </location>
</feature>
<gene>
    <name evidence="2" type="ORF">FOPG_20073</name>
</gene>
<dbReference type="HOGENOM" id="CLU_3299454_0_0_1"/>
<dbReference type="AlphaFoldDB" id="X0HR00"/>
<reference evidence="2" key="1">
    <citation type="submission" date="2011-11" db="EMBL/GenBank/DDBJ databases">
        <title>The Genome Sequence of Fusarium oxysporum PHW808.</title>
        <authorList>
            <consortium name="The Broad Institute Genome Sequencing Platform"/>
            <person name="Ma L.-J."/>
            <person name="Gale L.R."/>
            <person name="Schwartz D.C."/>
            <person name="Zhou S."/>
            <person name="Corby-Kistler H."/>
            <person name="Young S.K."/>
            <person name="Zeng Q."/>
            <person name="Gargeya S."/>
            <person name="Fitzgerald M."/>
            <person name="Haas B."/>
            <person name="Abouelleil A."/>
            <person name="Alvarado L."/>
            <person name="Arachchi H.M."/>
            <person name="Berlin A."/>
            <person name="Brown A."/>
            <person name="Chapman S.B."/>
            <person name="Chen Z."/>
            <person name="Dunbar C."/>
            <person name="Freedman E."/>
            <person name="Gearin G."/>
            <person name="Goldberg J."/>
            <person name="Griggs A."/>
            <person name="Gujja S."/>
            <person name="Heiman D."/>
            <person name="Howarth C."/>
            <person name="Larson L."/>
            <person name="Lui A."/>
            <person name="MacDonald P.J.P."/>
            <person name="Montmayeur A."/>
            <person name="Murphy C."/>
            <person name="Neiman D."/>
            <person name="Pearson M."/>
            <person name="Priest M."/>
            <person name="Roberts A."/>
            <person name="Saif S."/>
            <person name="Shea T."/>
            <person name="Shenoy N."/>
            <person name="Sisk P."/>
            <person name="Stolte C."/>
            <person name="Sykes S."/>
            <person name="Wortman J."/>
            <person name="Nusbaum C."/>
            <person name="Birren B."/>
        </authorList>
    </citation>
    <scope>NUCLEOTIDE SEQUENCE [LARGE SCALE GENOMIC DNA]</scope>
    <source>
        <strain evidence="2">54008</strain>
    </source>
</reference>
<organism evidence="2">
    <name type="scientific">Fusarium oxysporum f. sp. conglutinans race 2 54008</name>
    <dbReference type="NCBI Taxonomy" id="1089457"/>
    <lineage>
        <taxon>Eukaryota</taxon>
        <taxon>Fungi</taxon>
        <taxon>Dikarya</taxon>
        <taxon>Ascomycota</taxon>
        <taxon>Pezizomycotina</taxon>
        <taxon>Sordariomycetes</taxon>
        <taxon>Hypocreomycetidae</taxon>
        <taxon>Hypocreales</taxon>
        <taxon>Nectriaceae</taxon>
        <taxon>Fusarium</taxon>
        <taxon>Fusarium oxysporum species complex</taxon>
    </lineage>
</organism>
<reference evidence="2" key="2">
    <citation type="submission" date="2014-03" db="EMBL/GenBank/DDBJ databases">
        <title>The Genome Annotation of Fusarium oxysporum PHW808.</title>
        <authorList>
            <consortium name="The Broad Institute Genomics Platform"/>
            <person name="Ma L.-J."/>
            <person name="Corby-Kistler H."/>
            <person name="Broz K."/>
            <person name="Gale L.R."/>
            <person name="Jonkers W."/>
            <person name="O'Donnell K."/>
            <person name="Ploetz R."/>
            <person name="Steinberg C."/>
            <person name="Schwartz D.C."/>
            <person name="VanEtten H."/>
            <person name="Zhou S."/>
            <person name="Young S.K."/>
            <person name="Zeng Q."/>
            <person name="Gargeya S."/>
            <person name="Fitzgerald M."/>
            <person name="Abouelleil A."/>
            <person name="Alvarado L."/>
            <person name="Chapman S.B."/>
            <person name="Gainer-Dewar J."/>
            <person name="Goldberg J."/>
            <person name="Griggs A."/>
            <person name="Gujja S."/>
            <person name="Hansen M."/>
            <person name="Howarth C."/>
            <person name="Imamovic A."/>
            <person name="Ireland A."/>
            <person name="Larimer J."/>
            <person name="McCowan C."/>
            <person name="Murphy C."/>
            <person name="Pearson M."/>
            <person name="Poon T.W."/>
            <person name="Priest M."/>
            <person name="Roberts A."/>
            <person name="Saif S."/>
            <person name="Shea T."/>
            <person name="Sykes S."/>
            <person name="Wortman J."/>
            <person name="Nusbaum C."/>
            <person name="Birren B."/>
        </authorList>
    </citation>
    <scope>NUCLEOTIDE SEQUENCE</scope>
    <source>
        <strain evidence="2">54008</strain>
    </source>
</reference>
<dbReference type="EMBL" id="KK034939">
    <property type="protein sequence ID" value="EXL63654.1"/>
    <property type="molecule type" value="Genomic_DNA"/>
</dbReference>